<name>A0A6N3JV73_9ACTN</name>
<gene>
    <name evidence="1" type="ORF">DVH21_05395</name>
</gene>
<sequence>MALSEDEKTTLGRLHLKLLREQRRLQVLNAYYEGEQRVEQLGLAVPPELRQFLTIVNWPGTYVDAIEERLDVEGFRLPGSTEADADLWQVWQENELDEESQLGHLDALALKRSFIVVGAGDDTPDAADADGEAGDRDPATPLVTVESASEVTVELSPRTRRVSAGAKMYVDRDADGGAQQRATLYLPDVTVWVERRNGRWEELDRDEHRLGVVPVVPLVNRPRLSKRDGRSQLDRVIHLTDAAARALTNAQLATEIMAIPQRYVLGASKGDFVDKDGKQLAAWEAYFGAIWALASKDAKVGQFTAADLSNFKTIVDHYASLVAGVTGLPMRYLGQSTTNPPSAEGIRADESRLIKTCERFHRTAGGAWERAMRLVRRIQDGDWNPELAQLETLWRDPATPTRAQQADAAVKLVTAGILPVEAAWEDMGYSAVRRAKLKALRDAERLQDPVLEIARSLPMQPAALPVEPADAVAG</sequence>
<protein>
    <submittedName>
        <fullName evidence="1">Phage portal protein</fullName>
    </submittedName>
</protein>
<accession>A0A6N3JV73</accession>
<reference evidence="1 2" key="2">
    <citation type="submission" date="2018-08" db="EMBL/GenBank/DDBJ databases">
        <title>Streptomyces kandeliansis sp. nov., an endophytic bacterium isolated from mangrove plant.</title>
        <authorList>
            <person name="Wang R."/>
        </authorList>
    </citation>
    <scope>NUCLEOTIDE SEQUENCE [LARGE SCALE GENOMIC DNA]</scope>
    <source>
        <strain evidence="2">H14(2018)</strain>
    </source>
</reference>
<reference evidence="1 2" key="1">
    <citation type="submission" date="2018-07" db="EMBL/GenBank/DDBJ databases">
        <authorList>
            <person name="Ye Y."/>
        </authorList>
    </citation>
    <scope>NUCLEOTIDE SEQUENCE [LARGE SCALE GENOMIC DNA]</scope>
    <source>
        <strain evidence="2">H14(2018)</strain>
    </source>
</reference>
<dbReference type="InterPro" id="IPR021145">
    <property type="entry name" value="Portal_protein_SPP1_Gp6-like"/>
</dbReference>
<evidence type="ECO:0000313" key="1">
    <source>
        <dbReference type="EMBL" id="AXH89417.1"/>
    </source>
</evidence>
<dbReference type="RefSeq" id="WP_114918971.1">
    <property type="nucleotide sequence ID" value="NZ_CP031263.1"/>
</dbReference>
<dbReference type="Pfam" id="PF05133">
    <property type="entry name" value="SPP1_portal"/>
    <property type="match status" value="1"/>
</dbReference>
<evidence type="ECO:0000313" key="2">
    <source>
        <dbReference type="Proteomes" id="UP000253958"/>
    </source>
</evidence>
<proteinExistence type="predicted"/>
<organism evidence="1 2">
    <name type="scientific">Micromonospora aurantiaca</name>
    <name type="common">nom. illeg.</name>
    <dbReference type="NCBI Taxonomy" id="47850"/>
    <lineage>
        <taxon>Bacteria</taxon>
        <taxon>Bacillati</taxon>
        <taxon>Actinomycetota</taxon>
        <taxon>Actinomycetes</taxon>
        <taxon>Micromonosporales</taxon>
        <taxon>Micromonosporaceae</taxon>
        <taxon>Micromonospora</taxon>
    </lineage>
</organism>
<dbReference type="EMBL" id="CP031263">
    <property type="protein sequence ID" value="AXH89417.1"/>
    <property type="molecule type" value="Genomic_DNA"/>
</dbReference>
<dbReference type="Proteomes" id="UP000253958">
    <property type="component" value="Chromosome"/>
</dbReference>
<dbReference type="AlphaFoldDB" id="A0A6N3JV73"/>